<organism evidence="1 2">
    <name type="scientific">Halomonas johnsoniae</name>
    <dbReference type="NCBI Taxonomy" id="502832"/>
    <lineage>
        <taxon>Bacteria</taxon>
        <taxon>Pseudomonadati</taxon>
        <taxon>Pseudomonadota</taxon>
        <taxon>Gammaproteobacteria</taxon>
        <taxon>Oceanospirillales</taxon>
        <taxon>Halomonadaceae</taxon>
        <taxon>Halomonas</taxon>
    </lineage>
</organism>
<dbReference type="RefSeq" id="WP_193460804.1">
    <property type="nucleotide sequence ID" value="NZ_BMXO01000001.1"/>
</dbReference>
<dbReference type="Proteomes" id="UP000647585">
    <property type="component" value="Unassembled WGS sequence"/>
</dbReference>
<comment type="caution">
    <text evidence="1">The sequence shown here is derived from an EMBL/GenBank/DDBJ whole genome shotgun (WGS) entry which is preliminary data.</text>
</comment>
<proteinExistence type="predicted"/>
<protein>
    <submittedName>
        <fullName evidence="1">Uncharacterized protein</fullName>
    </submittedName>
</protein>
<reference evidence="2" key="1">
    <citation type="journal article" date="2019" name="Int. J. Syst. Evol. Microbiol.">
        <title>The Global Catalogue of Microorganisms (GCM) 10K type strain sequencing project: providing services to taxonomists for standard genome sequencing and annotation.</title>
        <authorList>
            <consortium name="The Broad Institute Genomics Platform"/>
            <consortium name="The Broad Institute Genome Sequencing Center for Infectious Disease"/>
            <person name="Wu L."/>
            <person name="Ma J."/>
        </authorList>
    </citation>
    <scope>NUCLEOTIDE SEQUENCE [LARGE SCALE GENOMIC DNA]</scope>
    <source>
        <strain evidence="2">KCTC 22157</strain>
    </source>
</reference>
<gene>
    <name evidence="1" type="ORF">GCM10007158_03420</name>
</gene>
<evidence type="ECO:0000313" key="2">
    <source>
        <dbReference type="Proteomes" id="UP000647585"/>
    </source>
</evidence>
<accession>A0ABQ2WAH8</accession>
<evidence type="ECO:0000313" key="1">
    <source>
        <dbReference type="EMBL" id="GGW45978.1"/>
    </source>
</evidence>
<sequence>MYESNFLDALERTTRFGLNAPGVELSDTRFLTQEALSCLPIAIRDIMGELSEEDVVAQCLSLHMRLKPVIEKILRCDAYYTIGWVSLEKSEMFKQTEESLSEMLKRGINGPSINIHAWLTLPSLEILDFSLPTTYAKIHGLEDGKGAVVSKHPSELTGGMMYQPMLVGEEFLSKSGAMRFFATYSI</sequence>
<name>A0ABQ2WAH8_9GAMM</name>
<dbReference type="EMBL" id="BMXO01000001">
    <property type="protein sequence ID" value="GGW45978.1"/>
    <property type="molecule type" value="Genomic_DNA"/>
</dbReference>
<keyword evidence="2" id="KW-1185">Reference proteome</keyword>